<evidence type="ECO:0000313" key="1">
    <source>
        <dbReference type="EMBL" id="SFK92178.1"/>
    </source>
</evidence>
<proteinExistence type="predicted"/>
<accession>A0A1I4DEW4</accession>
<protein>
    <submittedName>
        <fullName evidence="1">Uncharacterized protein</fullName>
    </submittedName>
</protein>
<evidence type="ECO:0000313" key="2">
    <source>
        <dbReference type="Proteomes" id="UP000199533"/>
    </source>
</evidence>
<gene>
    <name evidence="1" type="ORF">SAMN05216302_102118</name>
</gene>
<dbReference type="Proteomes" id="UP000199533">
    <property type="component" value="Unassembled WGS sequence"/>
</dbReference>
<dbReference type="STRING" id="52441.SAMN05216302_102118"/>
<reference evidence="2" key="1">
    <citation type="submission" date="2016-10" db="EMBL/GenBank/DDBJ databases">
        <authorList>
            <person name="Varghese N."/>
            <person name="Submissions S."/>
        </authorList>
    </citation>
    <scope>NUCLEOTIDE SEQUENCE [LARGE SCALE GENOMIC DNA]</scope>
    <source>
        <strain evidence="2">Nm69</strain>
    </source>
</reference>
<dbReference type="AlphaFoldDB" id="A0A1I4DEW4"/>
<keyword evidence="2" id="KW-1185">Reference proteome</keyword>
<organism evidence="1 2">
    <name type="scientific">Nitrosomonas aestuarii</name>
    <dbReference type="NCBI Taxonomy" id="52441"/>
    <lineage>
        <taxon>Bacteria</taxon>
        <taxon>Pseudomonadati</taxon>
        <taxon>Pseudomonadota</taxon>
        <taxon>Betaproteobacteria</taxon>
        <taxon>Nitrosomonadales</taxon>
        <taxon>Nitrosomonadaceae</taxon>
        <taxon>Nitrosomonas</taxon>
    </lineage>
</organism>
<name>A0A1I4DEW4_9PROT</name>
<dbReference type="RefSeq" id="WP_090700716.1">
    <property type="nucleotide sequence ID" value="NZ_FOSP01000021.1"/>
</dbReference>
<dbReference type="EMBL" id="FOSP01000021">
    <property type="protein sequence ID" value="SFK92178.1"/>
    <property type="molecule type" value="Genomic_DNA"/>
</dbReference>
<sequence>MITFTDAHRKRMIEEAASGVVNLQRSVRQNAITHKQWAVGELFSLNELQQRLNDTLAAYESIRAKLRHFRDVVIQSDPGFLSVGDSLKLTLSSVGTVGDEVANAIDTFAAMPRTTYADIISACDYLITNVDAPPSVWD</sequence>